<feature type="non-terminal residue" evidence="1">
    <location>
        <position position="1"/>
    </location>
</feature>
<keyword evidence="2" id="KW-1185">Reference proteome</keyword>
<organism evidence="1 2">
    <name type="scientific">Oryza sativa subsp. japonica</name>
    <name type="common">Rice</name>
    <dbReference type="NCBI Taxonomy" id="39947"/>
    <lineage>
        <taxon>Eukaryota</taxon>
        <taxon>Viridiplantae</taxon>
        <taxon>Streptophyta</taxon>
        <taxon>Embryophyta</taxon>
        <taxon>Tracheophyta</taxon>
        <taxon>Spermatophyta</taxon>
        <taxon>Magnoliopsida</taxon>
        <taxon>Liliopsida</taxon>
        <taxon>Poales</taxon>
        <taxon>Poaceae</taxon>
        <taxon>BOP clade</taxon>
        <taxon>Oryzoideae</taxon>
        <taxon>Oryzeae</taxon>
        <taxon>Oryzinae</taxon>
        <taxon>Oryza</taxon>
        <taxon>Oryza sativa</taxon>
    </lineage>
</organism>
<dbReference type="PaxDb" id="39947-A0A0P0V538"/>
<sequence length="92" mass="10209">SVEGGWAQLSGGHYGEVVNINFRCYPVLLQHLEEWRGSDIGDPHLRFLMGRSPYRGCRSDTDGVWHLPGVEQPALVAIGVRVQQTGAVVRPR</sequence>
<dbReference type="Gramene" id="Os01t0604900-01">
    <property type="protein sequence ID" value="Os01t0604900-01"/>
    <property type="gene ID" value="Os01g0604900"/>
</dbReference>
<dbReference type="InParanoid" id="A0A0P0V538"/>
<name>A0A0P0V538_ORYSJ</name>
<dbReference type="Proteomes" id="UP000059680">
    <property type="component" value="Chromosome 1"/>
</dbReference>
<reference evidence="1 2" key="3">
    <citation type="journal article" date="2013" name="Rice">
        <title>Improvement of the Oryza sativa Nipponbare reference genome using next generation sequence and optical map data.</title>
        <authorList>
            <person name="Kawahara Y."/>
            <person name="de la Bastide M."/>
            <person name="Hamilton J.P."/>
            <person name="Kanamori H."/>
            <person name="McCombie W.R."/>
            <person name="Ouyang S."/>
            <person name="Schwartz D.C."/>
            <person name="Tanaka T."/>
            <person name="Wu J."/>
            <person name="Zhou S."/>
            <person name="Childs K.L."/>
            <person name="Davidson R.M."/>
            <person name="Lin H."/>
            <person name="Quesada-Ocampo L."/>
            <person name="Vaillancourt B."/>
            <person name="Sakai H."/>
            <person name="Lee S.S."/>
            <person name="Kim J."/>
            <person name="Numa H."/>
            <person name="Itoh T."/>
            <person name="Buell C.R."/>
            <person name="Matsumoto T."/>
        </authorList>
    </citation>
    <scope>NUCLEOTIDE SEQUENCE [LARGE SCALE GENOMIC DNA]</scope>
    <source>
        <strain evidence="2">cv. Nipponbare</strain>
    </source>
</reference>
<reference evidence="2" key="1">
    <citation type="journal article" date="2005" name="Nature">
        <title>The map-based sequence of the rice genome.</title>
        <authorList>
            <consortium name="International rice genome sequencing project (IRGSP)"/>
            <person name="Matsumoto T."/>
            <person name="Wu J."/>
            <person name="Kanamori H."/>
            <person name="Katayose Y."/>
            <person name="Fujisawa M."/>
            <person name="Namiki N."/>
            <person name="Mizuno H."/>
            <person name="Yamamoto K."/>
            <person name="Antonio B.A."/>
            <person name="Baba T."/>
            <person name="Sakata K."/>
            <person name="Nagamura Y."/>
            <person name="Aoki H."/>
            <person name="Arikawa K."/>
            <person name="Arita K."/>
            <person name="Bito T."/>
            <person name="Chiden Y."/>
            <person name="Fujitsuka N."/>
            <person name="Fukunaka R."/>
            <person name="Hamada M."/>
            <person name="Harada C."/>
            <person name="Hayashi A."/>
            <person name="Hijishita S."/>
            <person name="Honda M."/>
            <person name="Hosokawa S."/>
            <person name="Ichikawa Y."/>
            <person name="Idonuma A."/>
            <person name="Iijima M."/>
            <person name="Ikeda M."/>
            <person name="Ikeno M."/>
            <person name="Ito K."/>
            <person name="Ito S."/>
            <person name="Ito T."/>
            <person name="Ito Y."/>
            <person name="Ito Y."/>
            <person name="Iwabuchi A."/>
            <person name="Kamiya K."/>
            <person name="Karasawa W."/>
            <person name="Kurita K."/>
            <person name="Katagiri S."/>
            <person name="Kikuta A."/>
            <person name="Kobayashi H."/>
            <person name="Kobayashi N."/>
            <person name="Machita K."/>
            <person name="Maehara T."/>
            <person name="Masukawa M."/>
            <person name="Mizubayashi T."/>
            <person name="Mukai Y."/>
            <person name="Nagasaki H."/>
            <person name="Nagata Y."/>
            <person name="Naito S."/>
            <person name="Nakashima M."/>
            <person name="Nakama Y."/>
            <person name="Nakamichi Y."/>
            <person name="Nakamura M."/>
            <person name="Meguro A."/>
            <person name="Negishi M."/>
            <person name="Ohta I."/>
            <person name="Ohta T."/>
            <person name="Okamoto M."/>
            <person name="Ono N."/>
            <person name="Saji S."/>
            <person name="Sakaguchi M."/>
            <person name="Sakai K."/>
            <person name="Shibata M."/>
            <person name="Shimokawa T."/>
            <person name="Song J."/>
            <person name="Takazaki Y."/>
            <person name="Terasawa K."/>
            <person name="Tsugane M."/>
            <person name="Tsuji K."/>
            <person name="Ueda S."/>
            <person name="Waki K."/>
            <person name="Yamagata H."/>
            <person name="Yamamoto M."/>
            <person name="Yamamoto S."/>
            <person name="Yamane H."/>
            <person name="Yoshiki S."/>
            <person name="Yoshihara R."/>
            <person name="Yukawa K."/>
            <person name="Zhong H."/>
            <person name="Yano M."/>
            <person name="Yuan Q."/>
            <person name="Ouyang S."/>
            <person name="Liu J."/>
            <person name="Jones K.M."/>
            <person name="Gansberger K."/>
            <person name="Moffat K."/>
            <person name="Hill J."/>
            <person name="Bera J."/>
            <person name="Fadrosh D."/>
            <person name="Jin S."/>
            <person name="Johri S."/>
            <person name="Kim M."/>
            <person name="Overton L."/>
            <person name="Reardon M."/>
            <person name="Tsitrin T."/>
            <person name="Vuong H."/>
            <person name="Weaver B."/>
            <person name="Ciecko A."/>
            <person name="Tallon L."/>
            <person name="Jackson J."/>
            <person name="Pai G."/>
            <person name="Aken S.V."/>
            <person name="Utterback T."/>
            <person name="Reidmuller S."/>
            <person name="Feldblyum T."/>
            <person name="Hsiao J."/>
            <person name="Zismann V."/>
            <person name="Iobst S."/>
            <person name="de Vazeille A.R."/>
            <person name="Buell C.R."/>
            <person name="Ying K."/>
            <person name="Li Y."/>
            <person name="Lu T."/>
            <person name="Huang Y."/>
            <person name="Zhao Q."/>
            <person name="Feng Q."/>
            <person name="Zhang L."/>
            <person name="Zhu J."/>
            <person name="Weng Q."/>
            <person name="Mu J."/>
            <person name="Lu Y."/>
            <person name="Fan D."/>
            <person name="Liu Y."/>
            <person name="Guan J."/>
            <person name="Zhang Y."/>
            <person name="Yu S."/>
            <person name="Liu X."/>
            <person name="Zhang Y."/>
            <person name="Hong G."/>
            <person name="Han B."/>
            <person name="Choisne N."/>
            <person name="Demange N."/>
            <person name="Orjeda G."/>
            <person name="Samain S."/>
            <person name="Cattolico L."/>
            <person name="Pelletier E."/>
            <person name="Couloux A."/>
            <person name="Segurens B."/>
            <person name="Wincker P."/>
            <person name="D'Hont A."/>
            <person name="Scarpelli C."/>
            <person name="Weissenbach J."/>
            <person name="Salanoubat M."/>
            <person name="Quetier F."/>
            <person name="Yu Y."/>
            <person name="Kim H.R."/>
            <person name="Rambo T."/>
            <person name="Currie J."/>
            <person name="Collura K."/>
            <person name="Luo M."/>
            <person name="Yang T."/>
            <person name="Ammiraju J.S.S."/>
            <person name="Engler F."/>
            <person name="Soderlund C."/>
            <person name="Wing R.A."/>
            <person name="Palmer L.E."/>
            <person name="de la Bastide M."/>
            <person name="Spiegel L."/>
            <person name="Nascimento L."/>
            <person name="Zutavern T."/>
            <person name="O'Shaughnessy A."/>
            <person name="Dike S."/>
            <person name="Dedhia N."/>
            <person name="Preston R."/>
            <person name="Balija V."/>
            <person name="McCombie W.R."/>
            <person name="Chow T."/>
            <person name="Chen H."/>
            <person name="Chung M."/>
            <person name="Chen C."/>
            <person name="Shaw J."/>
            <person name="Wu H."/>
            <person name="Hsiao K."/>
            <person name="Chao Y."/>
            <person name="Chu M."/>
            <person name="Cheng C."/>
            <person name="Hour A."/>
            <person name="Lee P."/>
            <person name="Lin S."/>
            <person name="Lin Y."/>
            <person name="Liou J."/>
            <person name="Liu S."/>
            <person name="Hsing Y."/>
            <person name="Raghuvanshi S."/>
            <person name="Mohanty A."/>
            <person name="Bharti A.K."/>
            <person name="Gaur A."/>
            <person name="Gupta V."/>
            <person name="Kumar D."/>
            <person name="Ravi V."/>
            <person name="Vij S."/>
            <person name="Kapur A."/>
            <person name="Khurana P."/>
            <person name="Khurana P."/>
            <person name="Khurana J.P."/>
            <person name="Tyagi A.K."/>
            <person name="Gaikwad K."/>
            <person name="Singh A."/>
            <person name="Dalal V."/>
            <person name="Srivastava S."/>
            <person name="Dixit A."/>
            <person name="Pal A.K."/>
            <person name="Ghazi I.A."/>
            <person name="Yadav M."/>
            <person name="Pandit A."/>
            <person name="Bhargava A."/>
            <person name="Sureshbabu K."/>
            <person name="Batra K."/>
            <person name="Sharma T.R."/>
            <person name="Mohapatra T."/>
            <person name="Singh N.K."/>
            <person name="Messing J."/>
            <person name="Nelson A.B."/>
            <person name="Fuks G."/>
            <person name="Kavchok S."/>
            <person name="Keizer G."/>
            <person name="Linton E."/>
            <person name="Llaca V."/>
            <person name="Song R."/>
            <person name="Tanyolac B."/>
            <person name="Young S."/>
            <person name="Ho-Il K."/>
            <person name="Hahn J.H."/>
            <person name="Sangsakoo G."/>
            <person name="Vanavichit A."/>
            <person name="de Mattos Luiz.A.T."/>
            <person name="Zimmer P.D."/>
            <person name="Malone G."/>
            <person name="Dellagostin O."/>
            <person name="de Oliveira A.C."/>
            <person name="Bevan M."/>
            <person name="Bancroft I."/>
            <person name="Minx P."/>
            <person name="Cordum H."/>
            <person name="Wilson R."/>
            <person name="Cheng Z."/>
            <person name="Jin W."/>
            <person name="Jiang J."/>
            <person name="Leong S.A."/>
            <person name="Iwama H."/>
            <person name="Gojobori T."/>
            <person name="Itoh T."/>
            <person name="Niimura Y."/>
            <person name="Fujii Y."/>
            <person name="Habara T."/>
            <person name="Sakai H."/>
            <person name="Sato Y."/>
            <person name="Wilson G."/>
            <person name="Kumar K."/>
            <person name="McCouch S."/>
            <person name="Juretic N."/>
            <person name="Hoen D."/>
            <person name="Wright S."/>
            <person name="Bruskiewich R."/>
            <person name="Bureau T."/>
            <person name="Miyao A."/>
            <person name="Hirochika H."/>
            <person name="Nishikawa T."/>
            <person name="Kadowaki K."/>
            <person name="Sugiura M."/>
            <person name="Burr B."/>
            <person name="Sasaki T."/>
        </authorList>
    </citation>
    <scope>NUCLEOTIDE SEQUENCE [LARGE SCALE GENOMIC DNA]</scope>
    <source>
        <strain evidence="2">cv. Nipponbare</strain>
    </source>
</reference>
<evidence type="ECO:0000313" key="1">
    <source>
        <dbReference type="EMBL" id="BAS73059.1"/>
    </source>
</evidence>
<evidence type="ECO:0000313" key="2">
    <source>
        <dbReference type="Proteomes" id="UP000059680"/>
    </source>
</evidence>
<dbReference type="EMBL" id="AP014957">
    <property type="protein sequence ID" value="BAS73059.1"/>
    <property type="molecule type" value="Genomic_DNA"/>
</dbReference>
<proteinExistence type="predicted"/>
<gene>
    <name evidence="1" type="ordered locus">Os01g0604900</name>
    <name evidence="1" type="ORF">OSNPB_010604900</name>
</gene>
<accession>A0A0P0V538</accession>
<dbReference type="AlphaFoldDB" id="A0A0P0V538"/>
<reference evidence="1 2" key="2">
    <citation type="journal article" date="2013" name="Plant Cell Physiol.">
        <title>Rice Annotation Project Database (RAP-DB): an integrative and interactive database for rice genomics.</title>
        <authorList>
            <person name="Sakai H."/>
            <person name="Lee S.S."/>
            <person name="Tanaka T."/>
            <person name="Numa H."/>
            <person name="Kim J."/>
            <person name="Kawahara Y."/>
            <person name="Wakimoto H."/>
            <person name="Yang C.C."/>
            <person name="Iwamoto M."/>
            <person name="Abe T."/>
            <person name="Yamada Y."/>
            <person name="Muto A."/>
            <person name="Inokuchi H."/>
            <person name="Ikemura T."/>
            <person name="Matsumoto T."/>
            <person name="Sasaki T."/>
            <person name="Itoh T."/>
        </authorList>
    </citation>
    <scope>NUCLEOTIDE SEQUENCE [LARGE SCALE GENOMIC DNA]</scope>
    <source>
        <strain evidence="2">cv. Nipponbare</strain>
    </source>
</reference>
<protein>
    <submittedName>
        <fullName evidence="1">Os01g0604900 protein</fullName>
    </submittedName>
</protein>